<dbReference type="GO" id="GO:0003677">
    <property type="term" value="F:DNA binding"/>
    <property type="evidence" value="ECO:0007669"/>
    <property type="project" value="UniProtKB-KW"/>
</dbReference>
<dbReference type="InterPro" id="IPR037914">
    <property type="entry name" value="SpoVT-AbrB_sf"/>
</dbReference>
<sequence length="95" mass="10625">MKAIGIVRKVDELGRVVLPKELRKLFNINGGAKGTGDSLEIYVEGDNIILKKYIQGCHCCGNSEDLVEYMGFKLCPKCLRDFNDAKKITDKFIGK</sequence>
<evidence type="ECO:0000256" key="1">
    <source>
        <dbReference type="PROSITE-ProRule" id="PRU01076"/>
    </source>
</evidence>
<keyword evidence="4" id="KW-1185">Reference proteome</keyword>
<dbReference type="InterPro" id="IPR007159">
    <property type="entry name" value="SpoVT-AbrB_dom"/>
</dbReference>
<dbReference type="Pfam" id="PF04014">
    <property type="entry name" value="MazE_antitoxin"/>
    <property type="match status" value="1"/>
</dbReference>
<dbReference type="InterPro" id="IPR052731">
    <property type="entry name" value="B_subtilis_Trans_State_Reg"/>
</dbReference>
<dbReference type="RefSeq" id="WP_219778084.1">
    <property type="nucleotide sequence ID" value="NZ_JAHXPT010000002.1"/>
</dbReference>
<dbReference type="PANTHER" id="PTHR36432:SF4">
    <property type="entry name" value="TRANSITION STATE REGULATOR ABH-RELATED"/>
    <property type="match status" value="1"/>
</dbReference>
<evidence type="ECO:0000313" key="4">
    <source>
        <dbReference type="Proteomes" id="UP001519921"/>
    </source>
</evidence>
<reference evidence="3 4" key="1">
    <citation type="submission" date="2021-07" db="EMBL/GenBank/DDBJ databases">
        <title>Clostridium weizhouense sp. nov., an anaerobic bacterium isolated from activated sludge of Petroleum wastewater.</title>
        <authorList>
            <person name="Li Q."/>
        </authorList>
    </citation>
    <scope>NUCLEOTIDE SEQUENCE [LARGE SCALE GENOMIC DNA]</scope>
    <source>
        <strain evidence="3 4">YB-6</strain>
    </source>
</reference>
<comment type="caution">
    <text evidence="3">The sequence shown here is derived from an EMBL/GenBank/DDBJ whole genome shotgun (WGS) entry which is preliminary data.</text>
</comment>
<dbReference type="PROSITE" id="PS51740">
    <property type="entry name" value="SPOVT_ABRB"/>
    <property type="match status" value="1"/>
</dbReference>
<evidence type="ECO:0000313" key="3">
    <source>
        <dbReference type="EMBL" id="MBW6409024.1"/>
    </source>
</evidence>
<feature type="domain" description="SpoVT-AbrB" evidence="2">
    <location>
        <begin position="5"/>
        <end position="55"/>
    </location>
</feature>
<proteinExistence type="predicted"/>
<gene>
    <name evidence="3" type="ORF">KYD98_02870</name>
</gene>
<protein>
    <submittedName>
        <fullName evidence="3">AbrB/MazE/SpoVT family DNA-binding domain-containing protein</fullName>
    </submittedName>
</protein>
<keyword evidence="1 3" id="KW-0238">DNA-binding</keyword>
<organism evidence="3 4">
    <name type="scientific">Clostridium weizhouense</name>
    <dbReference type="NCBI Taxonomy" id="2859781"/>
    <lineage>
        <taxon>Bacteria</taxon>
        <taxon>Bacillati</taxon>
        <taxon>Bacillota</taxon>
        <taxon>Clostridia</taxon>
        <taxon>Eubacteriales</taxon>
        <taxon>Clostridiaceae</taxon>
        <taxon>Clostridium</taxon>
    </lineage>
</organism>
<dbReference type="SMART" id="SM00966">
    <property type="entry name" value="SpoVT_AbrB"/>
    <property type="match status" value="1"/>
</dbReference>
<dbReference type="SUPFAM" id="SSF89447">
    <property type="entry name" value="AbrB/MazE/MraZ-like"/>
    <property type="match status" value="1"/>
</dbReference>
<accession>A0ABS7AKF1</accession>
<dbReference type="Proteomes" id="UP001519921">
    <property type="component" value="Unassembled WGS sequence"/>
</dbReference>
<dbReference type="Gene3D" id="2.10.260.10">
    <property type="match status" value="1"/>
</dbReference>
<dbReference type="PANTHER" id="PTHR36432">
    <property type="match status" value="1"/>
</dbReference>
<dbReference type="NCBIfam" id="TIGR01439">
    <property type="entry name" value="lp_hng_hel_AbrB"/>
    <property type="match status" value="1"/>
</dbReference>
<name>A0ABS7AKF1_9CLOT</name>
<dbReference type="EMBL" id="JAHXPT010000002">
    <property type="protein sequence ID" value="MBW6409024.1"/>
    <property type="molecule type" value="Genomic_DNA"/>
</dbReference>
<evidence type="ECO:0000259" key="2">
    <source>
        <dbReference type="PROSITE" id="PS51740"/>
    </source>
</evidence>